<name>A0ABM9I4Q5_9GAMM</name>
<dbReference type="SUPFAM" id="SSF51064">
    <property type="entry name" value="Head domain of nucleotide exchange factor GrpE"/>
    <property type="match status" value="1"/>
</dbReference>
<dbReference type="Pfam" id="PF01025">
    <property type="entry name" value="GrpE"/>
    <property type="match status" value="1"/>
</dbReference>
<keyword evidence="1" id="KW-0143">Chaperone</keyword>
<dbReference type="Proteomes" id="UP001162030">
    <property type="component" value="Chromosome"/>
</dbReference>
<protein>
    <submittedName>
        <fullName evidence="2">Molecular chaperone GrpE</fullName>
    </submittedName>
</protein>
<dbReference type="RefSeq" id="WP_036269098.1">
    <property type="nucleotide sequence ID" value="NZ_OX458333.1"/>
</dbReference>
<reference evidence="2 3" key="1">
    <citation type="submission" date="2023-03" db="EMBL/GenBank/DDBJ databases">
        <authorList>
            <person name="Pearce D."/>
        </authorList>
    </citation>
    <scope>NUCLEOTIDE SEQUENCE [LARGE SCALE GENOMIC DNA]</scope>
    <source>
        <strain evidence="2">Msz</strain>
    </source>
</reference>
<dbReference type="Gene3D" id="2.30.22.10">
    <property type="entry name" value="Head domain of nucleotide exchange factor GrpE"/>
    <property type="match status" value="1"/>
</dbReference>
<organism evidence="2 3">
    <name type="scientific">Methylocaldum szegediense</name>
    <dbReference type="NCBI Taxonomy" id="73780"/>
    <lineage>
        <taxon>Bacteria</taxon>
        <taxon>Pseudomonadati</taxon>
        <taxon>Pseudomonadota</taxon>
        <taxon>Gammaproteobacteria</taxon>
        <taxon>Methylococcales</taxon>
        <taxon>Methylococcaceae</taxon>
        <taxon>Methylocaldum</taxon>
    </lineage>
</organism>
<dbReference type="InterPro" id="IPR000740">
    <property type="entry name" value="GrpE"/>
</dbReference>
<keyword evidence="3" id="KW-1185">Reference proteome</keyword>
<accession>A0ABM9I4Q5</accession>
<dbReference type="EMBL" id="OX458333">
    <property type="protein sequence ID" value="CAI8892086.1"/>
    <property type="molecule type" value="Genomic_DNA"/>
</dbReference>
<evidence type="ECO:0000256" key="1">
    <source>
        <dbReference type="ARBA" id="ARBA00023186"/>
    </source>
</evidence>
<sequence length="217" mass="25298">MMDEASKIRLLEEFRQYLDTPTGFEDDAATQTDLFTLFGELAALRTEVRTESRQFRTALDKIGEAHEWLRENQSNLNRTWERFQGEFSTLRRSALRPALLDLLDVHDRLSAGLKALQNYRPVKGWFRIKSRPEDRRFIESIREGQGMSLRRLEEILARHEVRPLEVVGLPVDPHTMTVLELDRQPDLENGIVTAELRKGFLWGDEVLRLAEVRANKL</sequence>
<evidence type="ECO:0000313" key="2">
    <source>
        <dbReference type="EMBL" id="CAI8892086.1"/>
    </source>
</evidence>
<gene>
    <name evidence="2" type="ORF">MSZNOR_3266</name>
</gene>
<evidence type="ECO:0000313" key="3">
    <source>
        <dbReference type="Proteomes" id="UP001162030"/>
    </source>
</evidence>
<dbReference type="InterPro" id="IPR009012">
    <property type="entry name" value="GrpE_head"/>
</dbReference>
<proteinExistence type="predicted"/>